<dbReference type="InterPro" id="IPR029032">
    <property type="entry name" value="AhpD-like"/>
</dbReference>
<gene>
    <name evidence="2" type="ORF">FuraDRAFT_1505</name>
</gene>
<reference evidence="2 3" key="1">
    <citation type="submission" date="2009-02" db="EMBL/GenBank/DDBJ databases">
        <title>Sequencing of the draft genome and assembly of Lutiella nitroferrum 2002.</title>
        <authorList>
            <consortium name="US DOE Joint Genome Institute (JGI-PGF)"/>
            <person name="Lucas S."/>
            <person name="Copeland A."/>
            <person name="Lapidus A."/>
            <person name="Glavina del Rio T."/>
            <person name="Tice H."/>
            <person name="Bruce D."/>
            <person name="Goodwin L."/>
            <person name="Pitluck S."/>
            <person name="Larimer F."/>
            <person name="Land M.L."/>
            <person name="Hauser L."/>
            <person name="Coates J.D."/>
        </authorList>
    </citation>
    <scope>NUCLEOTIDE SEQUENCE [LARGE SCALE GENOMIC DNA]</scope>
    <source>
        <strain evidence="2 3">2002</strain>
    </source>
</reference>
<dbReference type="SUPFAM" id="SSF69118">
    <property type="entry name" value="AhpD-like"/>
    <property type="match status" value="1"/>
</dbReference>
<accession>B9Z2E2</accession>
<dbReference type="Pfam" id="PF02627">
    <property type="entry name" value="CMD"/>
    <property type="match status" value="1"/>
</dbReference>
<evidence type="ECO:0000259" key="1">
    <source>
        <dbReference type="Pfam" id="PF02627"/>
    </source>
</evidence>
<dbReference type="PANTHER" id="PTHR33570">
    <property type="entry name" value="4-CARBOXYMUCONOLACTONE DECARBOXYLASE FAMILY PROTEIN"/>
    <property type="match status" value="1"/>
</dbReference>
<dbReference type="RefSeq" id="WP_008953525.1">
    <property type="nucleotide sequence ID" value="NZ_ACIS01000004.1"/>
</dbReference>
<dbReference type="InterPro" id="IPR052512">
    <property type="entry name" value="4CMD/NDH-1_regulator"/>
</dbReference>
<keyword evidence="3" id="KW-1185">Reference proteome</keyword>
<dbReference type="AlphaFoldDB" id="B9Z2E2"/>
<dbReference type="Proteomes" id="UP000003165">
    <property type="component" value="Unassembled WGS sequence"/>
</dbReference>
<dbReference type="GO" id="GO:0051920">
    <property type="term" value="F:peroxiredoxin activity"/>
    <property type="evidence" value="ECO:0007669"/>
    <property type="project" value="InterPro"/>
</dbReference>
<dbReference type="Gene3D" id="1.20.1290.10">
    <property type="entry name" value="AhpD-like"/>
    <property type="match status" value="1"/>
</dbReference>
<evidence type="ECO:0000313" key="2">
    <source>
        <dbReference type="EMBL" id="EEG08745.1"/>
    </source>
</evidence>
<proteinExistence type="predicted"/>
<protein>
    <submittedName>
        <fullName evidence="2">Carboxymuconolactone decarboxylase</fullName>
    </submittedName>
</protein>
<dbReference type="eggNOG" id="COG0599">
    <property type="taxonomic scope" value="Bacteria"/>
</dbReference>
<organism evidence="2 3">
    <name type="scientific">Pseudogulbenkiania ferrooxidans 2002</name>
    <dbReference type="NCBI Taxonomy" id="279714"/>
    <lineage>
        <taxon>Bacteria</taxon>
        <taxon>Pseudomonadati</taxon>
        <taxon>Pseudomonadota</taxon>
        <taxon>Betaproteobacteria</taxon>
        <taxon>Neisseriales</taxon>
        <taxon>Chromobacteriaceae</taxon>
        <taxon>Pseudogulbenkiania</taxon>
    </lineage>
</organism>
<sequence>MSISNPCHAAITMDDVRSVSPALAQLTQDAIVGKLWQRPDLPARERSMVTLAALIACNQPLGLPHYVNLALEHGVSPGEISEIVTHLAFYAGWPNAFSAVMAIKDIFAQRGIAFDPLSSAGFDLAAGTVAGFGE</sequence>
<name>B9Z2E2_9NEIS</name>
<feature type="domain" description="Carboxymuconolactone decarboxylase-like" evidence="1">
    <location>
        <begin position="24"/>
        <end position="104"/>
    </location>
</feature>
<dbReference type="InterPro" id="IPR003779">
    <property type="entry name" value="CMD-like"/>
</dbReference>
<dbReference type="PANTHER" id="PTHR33570:SF9">
    <property type="entry name" value="BLL4600 PROTEIN"/>
    <property type="match status" value="1"/>
</dbReference>
<dbReference type="EMBL" id="ACIS01000004">
    <property type="protein sequence ID" value="EEG08745.1"/>
    <property type="molecule type" value="Genomic_DNA"/>
</dbReference>
<comment type="caution">
    <text evidence="2">The sequence shown here is derived from an EMBL/GenBank/DDBJ whole genome shotgun (WGS) entry which is preliminary data.</text>
</comment>
<evidence type="ECO:0000313" key="3">
    <source>
        <dbReference type="Proteomes" id="UP000003165"/>
    </source>
</evidence>